<dbReference type="InterPro" id="IPR050223">
    <property type="entry name" value="D-isomer_2-hydroxyacid_DH"/>
</dbReference>
<evidence type="ECO:0000313" key="5">
    <source>
        <dbReference type="EMBL" id="CAB4733244.1"/>
    </source>
</evidence>
<dbReference type="EMBL" id="CAEZYO010000029">
    <property type="protein sequence ID" value="CAB4733244.1"/>
    <property type="molecule type" value="Genomic_DNA"/>
</dbReference>
<dbReference type="EMBL" id="CAEZZN010000011">
    <property type="protein sequence ID" value="CAB4763825.1"/>
    <property type="molecule type" value="Genomic_DNA"/>
</dbReference>
<reference evidence="8" key="1">
    <citation type="submission" date="2020-05" db="EMBL/GenBank/DDBJ databases">
        <authorList>
            <person name="Chiriac C."/>
            <person name="Salcher M."/>
            <person name="Ghai R."/>
            <person name="Kavagutti S V."/>
        </authorList>
    </citation>
    <scope>NUCLEOTIDE SEQUENCE</scope>
</reference>
<evidence type="ECO:0000256" key="2">
    <source>
        <dbReference type="ARBA" id="ARBA00023002"/>
    </source>
</evidence>
<dbReference type="EMBL" id="CAFBOQ010000015">
    <property type="protein sequence ID" value="CAB4985318.1"/>
    <property type="molecule type" value="Genomic_DNA"/>
</dbReference>
<gene>
    <name evidence="5" type="ORF">UFOPK2731_00980</name>
    <name evidence="6" type="ORF">UFOPK2879_00480</name>
    <name evidence="7" type="ORF">UFOPK3161_01005</name>
    <name evidence="8" type="ORF">UFOPK3990_00683</name>
    <name evidence="9" type="ORF">UFOPK4427_00960</name>
</gene>
<dbReference type="SUPFAM" id="SSF52283">
    <property type="entry name" value="Formate/glycerate dehydrogenase catalytic domain-like"/>
    <property type="match status" value="1"/>
</dbReference>
<proteinExistence type="inferred from homology"/>
<dbReference type="InterPro" id="IPR036291">
    <property type="entry name" value="NAD(P)-bd_dom_sf"/>
</dbReference>
<dbReference type="AlphaFoldDB" id="A0A6J7MZF0"/>
<dbReference type="SUPFAM" id="SSF51735">
    <property type="entry name" value="NAD(P)-binding Rossmann-fold domains"/>
    <property type="match status" value="1"/>
</dbReference>
<dbReference type="PANTHER" id="PTHR10996:SF257">
    <property type="entry name" value="GLYOXYLATE REDUCTASE 1"/>
    <property type="match status" value="1"/>
</dbReference>
<evidence type="ECO:0000256" key="1">
    <source>
        <dbReference type="ARBA" id="ARBA00005854"/>
    </source>
</evidence>
<evidence type="ECO:0000259" key="4">
    <source>
        <dbReference type="Pfam" id="PF02826"/>
    </source>
</evidence>
<dbReference type="InterPro" id="IPR006140">
    <property type="entry name" value="D-isomer_DH_NAD-bd"/>
</dbReference>
<dbReference type="PROSITE" id="PS00671">
    <property type="entry name" value="D_2_HYDROXYACID_DH_3"/>
    <property type="match status" value="1"/>
</dbReference>
<feature type="domain" description="D-isomer specific 2-hydroxyacid dehydrogenase catalytic" evidence="3">
    <location>
        <begin position="46"/>
        <end position="322"/>
    </location>
</feature>
<dbReference type="GO" id="GO:0016618">
    <property type="term" value="F:hydroxypyruvate reductase [NAD(P)H] activity"/>
    <property type="evidence" value="ECO:0007669"/>
    <property type="project" value="TreeGrafter"/>
</dbReference>
<dbReference type="InterPro" id="IPR006139">
    <property type="entry name" value="D-isomer_2_OHA_DH_cat_dom"/>
</dbReference>
<dbReference type="GO" id="GO:0030267">
    <property type="term" value="F:glyoxylate reductase (NADPH) activity"/>
    <property type="evidence" value="ECO:0007669"/>
    <property type="project" value="TreeGrafter"/>
</dbReference>
<dbReference type="GO" id="GO:0051287">
    <property type="term" value="F:NAD binding"/>
    <property type="evidence" value="ECO:0007669"/>
    <property type="project" value="InterPro"/>
</dbReference>
<dbReference type="Pfam" id="PF02826">
    <property type="entry name" value="2-Hacid_dh_C"/>
    <property type="match status" value="1"/>
</dbReference>
<name>A0A6J7MZF0_9ZZZZ</name>
<dbReference type="PANTHER" id="PTHR10996">
    <property type="entry name" value="2-HYDROXYACID DEHYDROGENASE-RELATED"/>
    <property type="match status" value="1"/>
</dbReference>
<accession>A0A6J7MZF0</accession>
<organism evidence="8">
    <name type="scientific">freshwater metagenome</name>
    <dbReference type="NCBI Taxonomy" id="449393"/>
    <lineage>
        <taxon>unclassified sequences</taxon>
        <taxon>metagenomes</taxon>
        <taxon>ecological metagenomes</taxon>
    </lineage>
</organism>
<dbReference type="EMBL" id="CAFABC010000029">
    <property type="protein sequence ID" value="CAB4827244.1"/>
    <property type="molecule type" value="Genomic_DNA"/>
</dbReference>
<dbReference type="GO" id="GO:0005829">
    <property type="term" value="C:cytosol"/>
    <property type="evidence" value="ECO:0007669"/>
    <property type="project" value="TreeGrafter"/>
</dbReference>
<evidence type="ECO:0000313" key="7">
    <source>
        <dbReference type="EMBL" id="CAB4827244.1"/>
    </source>
</evidence>
<dbReference type="InterPro" id="IPR029753">
    <property type="entry name" value="D-isomer_DH_CS"/>
</dbReference>
<evidence type="ECO:0000313" key="9">
    <source>
        <dbReference type="EMBL" id="CAB5148861.1"/>
    </source>
</evidence>
<comment type="similarity">
    <text evidence="1">Belongs to the D-isomer specific 2-hydroxyacid dehydrogenase family.</text>
</comment>
<dbReference type="Pfam" id="PF00389">
    <property type="entry name" value="2-Hacid_dh"/>
    <property type="match status" value="1"/>
</dbReference>
<evidence type="ECO:0000313" key="6">
    <source>
        <dbReference type="EMBL" id="CAB4763825.1"/>
    </source>
</evidence>
<evidence type="ECO:0000313" key="8">
    <source>
        <dbReference type="EMBL" id="CAB4985318.1"/>
    </source>
</evidence>
<keyword evidence="2" id="KW-0560">Oxidoreductase</keyword>
<protein>
    <submittedName>
        <fullName evidence="8">Unannotated protein</fullName>
    </submittedName>
</protein>
<evidence type="ECO:0000259" key="3">
    <source>
        <dbReference type="Pfam" id="PF00389"/>
    </source>
</evidence>
<dbReference type="Gene3D" id="3.40.50.720">
    <property type="entry name" value="NAD(P)-binding Rossmann-like Domain"/>
    <property type="match status" value="2"/>
</dbReference>
<dbReference type="EMBL" id="CAFBRY010000028">
    <property type="protein sequence ID" value="CAB5148861.1"/>
    <property type="molecule type" value="Genomic_DNA"/>
</dbReference>
<feature type="domain" description="D-isomer specific 2-hydroxyacid dehydrogenase NAD-binding" evidence="4">
    <location>
        <begin position="114"/>
        <end position="288"/>
    </location>
</feature>
<sequence length="339" mass="36272">MSFNVGLTSDLSDGAGGFSWGEIAIETLSPLPWKFLNNSGPVMKADDVKGFDAIAFAGVGVDKNSFGSPDDSPLIIARFGVGYDNIDLAACTKAGVALTITPDGSKKPVATAALALMLGTMFRLVAKDKQAHNFDWANRIKGLGQGVNGKTVGTIGLGNVASEFFRLLAPFDCNRLAFDPWKKPEEAQELDVQLVDLNVLLETCDVVIVTAALTPDTHHMLSTNQFKLMKNSSILINISRGPIVDEAALVYALQNKEIAAAGLDVFEVEPIDKANPLMTMDNVIVTPHNLAWTDELASGMGKSAFSSIKAISRGEVPVFVVNKDVLDTAPFKEKLAKFK</sequence>